<dbReference type="GO" id="GO:0006891">
    <property type="term" value="P:intra-Golgi vesicle-mediated transport"/>
    <property type="evidence" value="ECO:0007669"/>
    <property type="project" value="TreeGrafter"/>
</dbReference>
<dbReference type="GO" id="GO:0016887">
    <property type="term" value="F:ATP hydrolysis activity"/>
    <property type="evidence" value="ECO:0007669"/>
    <property type="project" value="InterPro"/>
</dbReference>
<evidence type="ECO:0000313" key="9">
    <source>
        <dbReference type="EMBL" id="QDZ19504.1"/>
    </source>
</evidence>
<dbReference type="InterPro" id="IPR003960">
    <property type="entry name" value="ATPase_AAA_CS"/>
</dbReference>
<dbReference type="InterPro" id="IPR027417">
    <property type="entry name" value="P-loop_NTPase"/>
</dbReference>
<dbReference type="PROSITE" id="PS00674">
    <property type="entry name" value="AAA"/>
    <property type="match status" value="1"/>
</dbReference>
<dbReference type="InterPro" id="IPR003593">
    <property type="entry name" value="AAA+_ATPase"/>
</dbReference>
<dbReference type="GO" id="GO:0043001">
    <property type="term" value="P:Golgi to plasma membrane protein transport"/>
    <property type="evidence" value="ECO:0007669"/>
    <property type="project" value="TreeGrafter"/>
</dbReference>
<feature type="signal peptide" evidence="7">
    <location>
        <begin position="1"/>
        <end position="40"/>
    </location>
</feature>
<gene>
    <name evidence="9" type="ORF">A3770_03p20220</name>
</gene>
<dbReference type="Gene3D" id="1.10.8.60">
    <property type="match status" value="1"/>
</dbReference>
<dbReference type="PANTHER" id="PTHR23078">
    <property type="entry name" value="VESICULAR-FUSION PROTEIN NSF"/>
    <property type="match status" value="1"/>
</dbReference>
<dbReference type="SUPFAM" id="SSF52540">
    <property type="entry name" value="P-loop containing nucleoside triphosphate hydrolases"/>
    <property type="match status" value="2"/>
</dbReference>
<evidence type="ECO:0000256" key="3">
    <source>
        <dbReference type="ARBA" id="ARBA00022741"/>
    </source>
</evidence>
<dbReference type="OrthoDB" id="9982946at2759"/>
<dbReference type="InterPro" id="IPR003959">
    <property type="entry name" value="ATPase_AAA_core"/>
</dbReference>
<dbReference type="FunFam" id="3.40.50.300:FF:000154">
    <property type="entry name" value="Vesicle-fusing ATPase 1"/>
    <property type="match status" value="1"/>
</dbReference>
<accession>A0A5B8MHD8</accession>
<evidence type="ECO:0000259" key="8">
    <source>
        <dbReference type="SMART" id="SM00382"/>
    </source>
</evidence>
<dbReference type="EMBL" id="CP031036">
    <property type="protein sequence ID" value="QDZ19504.1"/>
    <property type="molecule type" value="Genomic_DNA"/>
</dbReference>
<keyword evidence="2" id="KW-0813">Transport</keyword>
<dbReference type="GO" id="GO:0035494">
    <property type="term" value="P:SNARE complex disassembly"/>
    <property type="evidence" value="ECO:0007669"/>
    <property type="project" value="InterPro"/>
</dbReference>
<feature type="domain" description="AAA+ ATPase" evidence="8">
    <location>
        <begin position="568"/>
        <end position="713"/>
    </location>
</feature>
<dbReference type="Gene3D" id="3.40.50.300">
    <property type="entry name" value="P-loop containing nucleotide triphosphate hydrolases"/>
    <property type="match status" value="2"/>
</dbReference>
<evidence type="ECO:0000256" key="5">
    <source>
        <dbReference type="ARBA" id="ARBA00022927"/>
    </source>
</evidence>
<dbReference type="CDD" id="cd00009">
    <property type="entry name" value="AAA"/>
    <property type="match status" value="1"/>
</dbReference>
<evidence type="ECO:0000256" key="7">
    <source>
        <dbReference type="SAM" id="SignalP"/>
    </source>
</evidence>
<keyword evidence="5" id="KW-0653">Protein transport</keyword>
<evidence type="ECO:0000313" key="10">
    <source>
        <dbReference type="Proteomes" id="UP000316726"/>
    </source>
</evidence>
<keyword evidence="9" id="KW-0378">Hydrolase</keyword>
<feature type="domain" description="AAA+ ATPase" evidence="8">
    <location>
        <begin position="854"/>
        <end position="991"/>
    </location>
</feature>
<dbReference type="Pfam" id="PF00004">
    <property type="entry name" value="AAA"/>
    <property type="match status" value="2"/>
</dbReference>
<dbReference type="STRING" id="1764295.A0A5B8MHD8"/>
<keyword evidence="4" id="KW-0067">ATP-binding</keyword>
<keyword evidence="7" id="KW-0732">Signal</keyword>
<sequence length="1081" mass="118877">MKGRTVPWGGRRRLGGRSSTFTRAVLVLACLLVVVSPGQAVEGGEGEGRDALRTQAPPPARALKPQKALSAPTRVEGTVGAWSDELEVKFSPSNACRVNFKVTGFGNAKPEDVTFEPPFLVFDGDVETRTFKVKSSGLGWYSVIYEFESDHAFPFDGVRTTVLQVLDKARVSLVQPGNSQLVLGSTSPFYKLSLTKNLNVKVVPVAEELVFEPRELSFSRSASLAPQVQEFRVRVPGTLPEKLRASGDIHKFEVPVNLVLQCNEGEEDAACDVARLHEPVEFLWQILDLNELRVEEKIVGPITGIRLPLSLKFPQEAIVEIYSRELVLSKNRLVISKEDVGVNTELRVVGRRGTKRSCSAAEPCVIQYAVKDVQGRLSPNFAQGATTNSGFHGSTIVHVVDKLELDTPNSTVAFVNQTIDLTFTWRTAVPSDMAHHQLENVDRAKGIAGGESLFEIHCLASPDVMVEPSVLVVSDLSQTLGFNITPTREGKFEVKFNLGEGRFQNLVEFKPEPVVSIIVYDSFHAEDFSFETKYGLGGLDTELNMILRRALFSRMATKETAEALGVKPVKGILLFGPPGCGKTTVARQIGRMLLTQEPKVVNGPEIISKYLGESENQVRSLFADAELDQNERNVHLIVFDEIDALVKPRGRGQGEAADQVYDGIVNTILSKMDGIHRLDNVLVVGTTNRRDLIDPALLRPGRFDVQVNIKIPDEEGRLQIFRIHTKRMFTSNLVSKDVDLVKLAKMARAFTGAEIEGVVKSAASLAVEDAFKASDSSATTIDRNRIQLTQEHFEKALKDIEPANIDSKDALEQLYSGDLFKFSPEMVEAISRFSQSLEYVCADSGGDESERSHKAISILVHGAPGTGKTSFVSSILRDKYIDNIAMLEVLSAELLLQESKSSVERKIRIFGDAFRSILSNKSGVGVLVLDDLEGIIEHVDTQAGSYINSNIFSQLRILMRSKMHSDVIIVATASTQSIMKFDQLLDLFDVEIELPLVQSRAEIKTLLALADMSSQTDYSAIEDFLPLPIKRVIKFLDLEASGNGDLLPSAGLAPSRYGEEADIGMVDVIANNNTMLKIFMI</sequence>
<feature type="region of interest" description="Disordered" evidence="6">
    <location>
        <begin position="41"/>
        <end position="68"/>
    </location>
</feature>
<reference evidence="9 10" key="1">
    <citation type="submission" date="2018-07" db="EMBL/GenBank/DDBJ databases">
        <title>The complete nuclear genome of the prasinophyte Chloropicon primus (CCMP1205).</title>
        <authorList>
            <person name="Pombert J.-F."/>
            <person name="Otis C."/>
            <person name="Turmel M."/>
            <person name="Lemieux C."/>
        </authorList>
    </citation>
    <scope>NUCLEOTIDE SEQUENCE [LARGE SCALE GENOMIC DNA]</scope>
    <source>
        <strain evidence="9 10">CCMP1205</strain>
    </source>
</reference>
<dbReference type="Pfam" id="PF17862">
    <property type="entry name" value="AAA_lid_3"/>
    <property type="match status" value="1"/>
</dbReference>
<protein>
    <submittedName>
        <fullName evidence="9">P-loop-containing nucleoside triphosphate hydrolase</fullName>
    </submittedName>
</protein>
<dbReference type="SMART" id="SM00382">
    <property type="entry name" value="AAA"/>
    <property type="match status" value="2"/>
</dbReference>
<proteinExistence type="inferred from homology"/>
<dbReference type="InterPro" id="IPR039812">
    <property type="entry name" value="Vesicle-fus_ATPase"/>
</dbReference>
<dbReference type="Proteomes" id="UP000316726">
    <property type="component" value="Chromosome 3"/>
</dbReference>
<dbReference type="PANTHER" id="PTHR23078:SF3">
    <property type="entry name" value="VESICLE-FUSING ATPASE"/>
    <property type="match status" value="1"/>
</dbReference>
<feature type="chain" id="PRO_5023076825" evidence="7">
    <location>
        <begin position="41"/>
        <end position="1081"/>
    </location>
</feature>
<evidence type="ECO:0000256" key="4">
    <source>
        <dbReference type="ARBA" id="ARBA00022840"/>
    </source>
</evidence>
<comment type="similarity">
    <text evidence="1">Belongs to the AAA ATPase family.</text>
</comment>
<evidence type="ECO:0000256" key="2">
    <source>
        <dbReference type="ARBA" id="ARBA00022448"/>
    </source>
</evidence>
<dbReference type="FunFam" id="1.10.8.60:FF:000115">
    <property type="entry name" value="N-ethylmaleimide-sensitive fusion protein, putative"/>
    <property type="match status" value="1"/>
</dbReference>
<organism evidence="9 10">
    <name type="scientific">Chloropicon primus</name>
    <dbReference type="NCBI Taxonomy" id="1764295"/>
    <lineage>
        <taxon>Eukaryota</taxon>
        <taxon>Viridiplantae</taxon>
        <taxon>Chlorophyta</taxon>
        <taxon>Chloropicophyceae</taxon>
        <taxon>Chloropicales</taxon>
        <taxon>Chloropicaceae</taxon>
        <taxon>Chloropicon</taxon>
    </lineage>
</organism>
<keyword evidence="10" id="KW-1185">Reference proteome</keyword>
<name>A0A5B8MHD8_9CHLO</name>
<dbReference type="GO" id="GO:0005524">
    <property type="term" value="F:ATP binding"/>
    <property type="evidence" value="ECO:0007669"/>
    <property type="project" value="UniProtKB-KW"/>
</dbReference>
<evidence type="ECO:0000256" key="6">
    <source>
        <dbReference type="SAM" id="MobiDB-lite"/>
    </source>
</evidence>
<dbReference type="GO" id="GO:0005795">
    <property type="term" value="C:Golgi stack"/>
    <property type="evidence" value="ECO:0007669"/>
    <property type="project" value="TreeGrafter"/>
</dbReference>
<dbReference type="InterPro" id="IPR041569">
    <property type="entry name" value="AAA_lid_3"/>
</dbReference>
<keyword evidence="3" id="KW-0547">Nucleotide-binding</keyword>
<dbReference type="AlphaFoldDB" id="A0A5B8MHD8"/>
<evidence type="ECO:0000256" key="1">
    <source>
        <dbReference type="ARBA" id="ARBA00006914"/>
    </source>
</evidence>